<protein>
    <submittedName>
        <fullName evidence="6">LysR family transcriptional regulator</fullName>
    </submittedName>
</protein>
<dbReference type="InterPro" id="IPR000847">
    <property type="entry name" value="LysR_HTH_N"/>
</dbReference>
<dbReference type="AlphaFoldDB" id="A0A543GG17"/>
<dbReference type="Pfam" id="PF03466">
    <property type="entry name" value="LysR_substrate"/>
    <property type="match status" value="1"/>
</dbReference>
<keyword evidence="3" id="KW-0238">DNA-binding</keyword>
<name>A0A543GG17_9PSEU</name>
<dbReference type="RefSeq" id="WP_142100264.1">
    <property type="nucleotide sequence ID" value="NZ_VFPH01000001.1"/>
</dbReference>
<comment type="caution">
    <text evidence="6">The sequence shown here is derived from an EMBL/GenBank/DDBJ whole genome shotgun (WGS) entry which is preliminary data.</text>
</comment>
<feature type="domain" description="HTH lysR-type" evidence="5">
    <location>
        <begin position="5"/>
        <end position="62"/>
    </location>
</feature>
<evidence type="ECO:0000256" key="4">
    <source>
        <dbReference type="ARBA" id="ARBA00023163"/>
    </source>
</evidence>
<evidence type="ECO:0000313" key="6">
    <source>
        <dbReference type="EMBL" id="TQM44996.1"/>
    </source>
</evidence>
<dbReference type="Proteomes" id="UP000319818">
    <property type="component" value="Unassembled WGS sequence"/>
</dbReference>
<organism evidence="6 7">
    <name type="scientific">Pseudonocardia cypriaca</name>
    <dbReference type="NCBI Taxonomy" id="882449"/>
    <lineage>
        <taxon>Bacteria</taxon>
        <taxon>Bacillati</taxon>
        <taxon>Actinomycetota</taxon>
        <taxon>Actinomycetes</taxon>
        <taxon>Pseudonocardiales</taxon>
        <taxon>Pseudonocardiaceae</taxon>
        <taxon>Pseudonocardia</taxon>
    </lineage>
</organism>
<dbReference type="PANTHER" id="PTHR30118:SF15">
    <property type="entry name" value="TRANSCRIPTIONAL REGULATORY PROTEIN"/>
    <property type="match status" value="1"/>
</dbReference>
<keyword evidence="7" id="KW-1185">Reference proteome</keyword>
<dbReference type="GO" id="GO:0003677">
    <property type="term" value="F:DNA binding"/>
    <property type="evidence" value="ECO:0007669"/>
    <property type="project" value="UniProtKB-KW"/>
</dbReference>
<evidence type="ECO:0000256" key="3">
    <source>
        <dbReference type="ARBA" id="ARBA00023125"/>
    </source>
</evidence>
<evidence type="ECO:0000313" key="7">
    <source>
        <dbReference type="Proteomes" id="UP000319818"/>
    </source>
</evidence>
<keyword evidence="2" id="KW-0805">Transcription regulation</keyword>
<dbReference type="Gene3D" id="1.10.10.10">
    <property type="entry name" value="Winged helix-like DNA-binding domain superfamily/Winged helix DNA-binding domain"/>
    <property type="match status" value="1"/>
</dbReference>
<gene>
    <name evidence="6" type="ORF">FB388_2387</name>
</gene>
<dbReference type="InterPro" id="IPR036388">
    <property type="entry name" value="WH-like_DNA-bd_sf"/>
</dbReference>
<proteinExistence type="inferred from homology"/>
<dbReference type="OrthoDB" id="8717159at2"/>
<dbReference type="PROSITE" id="PS50931">
    <property type="entry name" value="HTH_LYSR"/>
    <property type="match status" value="1"/>
</dbReference>
<dbReference type="SUPFAM" id="SSF46785">
    <property type="entry name" value="Winged helix' DNA-binding domain"/>
    <property type="match status" value="1"/>
</dbReference>
<dbReference type="Gene3D" id="3.40.190.10">
    <property type="entry name" value="Periplasmic binding protein-like II"/>
    <property type="match status" value="2"/>
</dbReference>
<sequence length="300" mass="31644">MPPDLDLNLLKVLDALATEGSVTGAARRLHLSVPATSRALARLRRAFADPVFVRAGRGLAPTPFTLRVAPQVRSLLDAVDGVLTSERELDPATLDRRFTIRINDGVASTLALHLVRRVSAEAPRVTLRFVGEGAEEVEALRDGTVDIDVGVGDAAATDLREAQLYVDSLTLVVDAGSELGRSADPSPAQVCAHPHVVASRRGISRGPLDDALAAHGLARHVAAVVGSFAVAALMVAGSDLVGLVPRRLAEQYGAMLGLRALAPPIDLPPVPIRAQWHGRLDADPAQRWLRAHLRAAASPG</sequence>
<dbReference type="Pfam" id="PF00126">
    <property type="entry name" value="HTH_1"/>
    <property type="match status" value="1"/>
</dbReference>
<keyword evidence="4" id="KW-0804">Transcription</keyword>
<dbReference type="InterPro" id="IPR005119">
    <property type="entry name" value="LysR_subst-bd"/>
</dbReference>
<dbReference type="InterPro" id="IPR036390">
    <property type="entry name" value="WH_DNA-bd_sf"/>
</dbReference>
<comment type="similarity">
    <text evidence="1">Belongs to the LysR transcriptional regulatory family.</text>
</comment>
<dbReference type="SUPFAM" id="SSF53850">
    <property type="entry name" value="Periplasmic binding protein-like II"/>
    <property type="match status" value="1"/>
</dbReference>
<evidence type="ECO:0000256" key="1">
    <source>
        <dbReference type="ARBA" id="ARBA00009437"/>
    </source>
</evidence>
<dbReference type="InterPro" id="IPR050389">
    <property type="entry name" value="LysR-type_TF"/>
</dbReference>
<accession>A0A543GG17</accession>
<dbReference type="EMBL" id="VFPH01000001">
    <property type="protein sequence ID" value="TQM44996.1"/>
    <property type="molecule type" value="Genomic_DNA"/>
</dbReference>
<dbReference type="PANTHER" id="PTHR30118">
    <property type="entry name" value="HTH-TYPE TRANSCRIPTIONAL REGULATOR LEUO-RELATED"/>
    <property type="match status" value="1"/>
</dbReference>
<evidence type="ECO:0000259" key="5">
    <source>
        <dbReference type="PROSITE" id="PS50931"/>
    </source>
</evidence>
<evidence type="ECO:0000256" key="2">
    <source>
        <dbReference type="ARBA" id="ARBA00023015"/>
    </source>
</evidence>
<dbReference type="GO" id="GO:0003700">
    <property type="term" value="F:DNA-binding transcription factor activity"/>
    <property type="evidence" value="ECO:0007669"/>
    <property type="project" value="InterPro"/>
</dbReference>
<reference evidence="6 7" key="1">
    <citation type="submission" date="2019-06" db="EMBL/GenBank/DDBJ databases">
        <title>Sequencing the genomes of 1000 actinobacteria strains.</title>
        <authorList>
            <person name="Klenk H.-P."/>
        </authorList>
    </citation>
    <scope>NUCLEOTIDE SEQUENCE [LARGE SCALE GENOMIC DNA]</scope>
    <source>
        <strain evidence="6 7">DSM 45511</strain>
    </source>
</reference>